<proteinExistence type="predicted"/>
<comment type="caution">
    <text evidence="1">The sequence shown here is derived from an EMBL/GenBank/DDBJ whole genome shotgun (WGS) entry which is preliminary data.</text>
</comment>
<gene>
    <name evidence="1" type="ORF">PSALAMII_LOCUS8120</name>
</gene>
<evidence type="ECO:0000313" key="2">
    <source>
        <dbReference type="Proteomes" id="UP001152592"/>
    </source>
</evidence>
<sequence>MEPKPIIQFKLNGESTSNSEIDKLELQACYRALGNLHSLLTQQSVLDLLSGQIDEGNTYFESLIAKSDGGFQECRTYFKVAGVSVRDVQMITSRWLLCRPAEELAARYVLPTHPEHYAAMHGPGSPLGSPPDWGVEMIGDHMAKLQYIDLEDRGQKIPRWMLMKRDYDYGMVEMLVAKLTSGSKFFYVMNEFMDFDGGCKVRLRTFFPSAAPWTLIKQHAQHLAIEFRNLLTMVDEAVQELEDSY</sequence>
<dbReference type="OrthoDB" id="25391at2759"/>
<reference evidence="1" key="1">
    <citation type="submission" date="2021-07" db="EMBL/GenBank/DDBJ databases">
        <authorList>
            <person name="Branca A.L. A."/>
        </authorList>
    </citation>
    <scope>NUCLEOTIDE SEQUENCE</scope>
</reference>
<dbReference type="Proteomes" id="UP001152592">
    <property type="component" value="Unassembled WGS sequence"/>
</dbReference>
<evidence type="ECO:0000313" key="1">
    <source>
        <dbReference type="EMBL" id="CAG8405284.1"/>
    </source>
</evidence>
<name>A0A9W4JKP4_9EURO</name>
<accession>A0A9W4JKP4</accession>
<dbReference type="EMBL" id="CAJVPD010000260">
    <property type="protein sequence ID" value="CAG8405284.1"/>
    <property type="molecule type" value="Genomic_DNA"/>
</dbReference>
<dbReference type="AlphaFoldDB" id="A0A9W4JKP4"/>
<protein>
    <submittedName>
        <fullName evidence="1">Uncharacterized protein</fullName>
    </submittedName>
</protein>
<organism evidence="1 2">
    <name type="scientific">Penicillium salamii</name>
    <dbReference type="NCBI Taxonomy" id="1612424"/>
    <lineage>
        <taxon>Eukaryota</taxon>
        <taxon>Fungi</taxon>
        <taxon>Dikarya</taxon>
        <taxon>Ascomycota</taxon>
        <taxon>Pezizomycotina</taxon>
        <taxon>Eurotiomycetes</taxon>
        <taxon>Eurotiomycetidae</taxon>
        <taxon>Eurotiales</taxon>
        <taxon>Aspergillaceae</taxon>
        <taxon>Penicillium</taxon>
    </lineage>
</organism>